<dbReference type="PANTHER" id="PTHR12817:SF0">
    <property type="entry name" value="GEO08327P1"/>
    <property type="match status" value="1"/>
</dbReference>
<feature type="region of interest" description="Disordered" evidence="2">
    <location>
        <begin position="516"/>
        <end position="548"/>
    </location>
</feature>
<keyword evidence="4" id="KW-1185">Reference proteome</keyword>
<dbReference type="PANTHER" id="PTHR12817">
    <property type="entry name" value="TRAFFICKING PROTEIN PARTICLE COMPLEX SUBUNIT 6B"/>
    <property type="match status" value="1"/>
</dbReference>
<evidence type="ECO:0000256" key="1">
    <source>
        <dbReference type="ARBA" id="ARBA00006218"/>
    </source>
</evidence>
<dbReference type="STRING" id="205917.A0A4Y9Z9F3"/>
<evidence type="ECO:0000256" key="2">
    <source>
        <dbReference type="SAM" id="MobiDB-lite"/>
    </source>
</evidence>
<dbReference type="InterPro" id="IPR007194">
    <property type="entry name" value="TRAPP_component"/>
</dbReference>
<feature type="compositionally biased region" description="Low complexity" evidence="2">
    <location>
        <begin position="361"/>
        <end position="371"/>
    </location>
</feature>
<feature type="region of interest" description="Disordered" evidence="2">
    <location>
        <begin position="452"/>
        <end position="504"/>
    </location>
</feature>
<dbReference type="OrthoDB" id="941624at2759"/>
<organism evidence="3 4">
    <name type="scientific">Dentipellis fragilis</name>
    <dbReference type="NCBI Taxonomy" id="205917"/>
    <lineage>
        <taxon>Eukaryota</taxon>
        <taxon>Fungi</taxon>
        <taxon>Dikarya</taxon>
        <taxon>Basidiomycota</taxon>
        <taxon>Agaricomycotina</taxon>
        <taxon>Agaricomycetes</taxon>
        <taxon>Russulales</taxon>
        <taxon>Hericiaceae</taxon>
        <taxon>Dentipellis</taxon>
    </lineage>
</organism>
<dbReference type="Gene3D" id="3.30.1380.20">
    <property type="entry name" value="Trafficking protein particle complex subunit 3"/>
    <property type="match status" value="1"/>
</dbReference>
<feature type="compositionally biased region" description="Polar residues" evidence="2">
    <location>
        <begin position="382"/>
        <end position="398"/>
    </location>
</feature>
<dbReference type="AlphaFoldDB" id="A0A4Y9Z9F3"/>
<feature type="compositionally biased region" description="Gly residues" evidence="2">
    <location>
        <begin position="530"/>
        <end position="539"/>
    </location>
</feature>
<comment type="caution">
    <text evidence="3">The sequence shown here is derived from an EMBL/GenBank/DDBJ whole genome shotgun (WGS) entry which is preliminary data.</text>
</comment>
<name>A0A4Y9Z9F3_9AGAM</name>
<feature type="region of interest" description="Disordered" evidence="2">
    <location>
        <begin position="353"/>
        <end position="398"/>
    </location>
</feature>
<reference evidence="3 4" key="1">
    <citation type="submission" date="2019-02" db="EMBL/GenBank/DDBJ databases">
        <title>Genome sequencing of the rare red list fungi Dentipellis fragilis.</title>
        <authorList>
            <person name="Buettner E."/>
            <person name="Kellner H."/>
        </authorList>
    </citation>
    <scope>NUCLEOTIDE SEQUENCE [LARGE SCALE GENOMIC DNA]</scope>
    <source>
        <strain evidence="3 4">DSM 105465</strain>
    </source>
</reference>
<dbReference type="InterPro" id="IPR024096">
    <property type="entry name" value="NO_sig/Golgi_transp_ligand-bd"/>
</dbReference>
<dbReference type="GO" id="GO:0030008">
    <property type="term" value="C:TRAPP complex"/>
    <property type="evidence" value="ECO:0007669"/>
    <property type="project" value="TreeGrafter"/>
</dbReference>
<dbReference type="EMBL" id="SEOQ01000053">
    <property type="protein sequence ID" value="TFY71405.1"/>
    <property type="molecule type" value="Genomic_DNA"/>
</dbReference>
<dbReference type="InterPro" id="IPR037992">
    <property type="entry name" value="TRAPPC6/Trs33"/>
</dbReference>
<dbReference type="GO" id="GO:0005802">
    <property type="term" value="C:trans-Golgi network"/>
    <property type="evidence" value="ECO:0007669"/>
    <property type="project" value="TreeGrafter"/>
</dbReference>
<dbReference type="SUPFAM" id="SSF111126">
    <property type="entry name" value="Ligand-binding domain in the NO signalling and Golgi transport"/>
    <property type="match status" value="1"/>
</dbReference>
<proteinExistence type="inferred from homology"/>
<gene>
    <name evidence="3" type="ORF">EVG20_g1613</name>
</gene>
<dbReference type="Proteomes" id="UP000298327">
    <property type="component" value="Unassembled WGS sequence"/>
</dbReference>
<dbReference type="GO" id="GO:0006888">
    <property type="term" value="P:endoplasmic reticulum to Golgi vesicle-mediated transport"/>
    <property type="evidence" value="ECO:0007669"/>
    <property type="project" value="TreeGrafter"/>
</dbReference>
<accession>A0A4Y9Z9F3</accession>
<evidence type="ECO:0000313" key="3">
    <source>
        <dbReference type="EMBL" id="TFY71405.1"/>
    </source>
</evidence>
<evidence type="ECO:0000313" key="4">
    <source>
        <dbReference type="Proteomes" id="UP000298327"/>
    </source>
</evidence>
<feature type="compositionally biased region" description="Polar residues" evidence="2">
    <location>
        <begin position="82"/>
        <end position="91"/>
    </location>
</feature>
<protein>
    <recommendedName>
        <fullName evidence="5">Trafficking protein particle complex subunit 6B</fullName>
    </recommendedName>
</protein>
<feature type="region of interest" description="Disordered" evidence="2">
    <location>
        <begin position="75"/>
        <end position="105"/>
    </location>
</feature>
<comment type="similarity">
    <text evidence="1">Belongs to the TRAPP small subunits family. BET3 subfamily.</text>
</comment>
<dbReference type="CDD" id="cd14944">
    <property type="entry name" value="TRAPPC6A_Trs33"/>
    <property type="match status" value="1"/>
</dbReference>
<sequence>MNPPSTSTPSSLALLADSPPRMMDGAAMDYFLMEMVHTLRDSARVAEARAKKVEQEMIESGLIPAPPPAPLTLKAKKDARESTGSLASQATGAAGKSPADEEEEPVRSRLEAIGLHVGANITERLCHDRSVFTDTLDTIKFICKDLWAVCWDKQVDNLRTNHRGVYVLQDNTFKPIARVSSFEGRADATRRAKLVESNSESEPSRPLTHVLPVCRTTRGDYPRISIAAGPPGCDNPRSELTSMCVLFKSNFRKAHDESLFALLPATHAVELTIKPCTHRRQRSIYGGVRYATVDTDIFNRAADLASPCLRLRDSIPSYHNVRPYSTRRNLLMYDVNLSSCLLNHKGTRCEAQMFSRDGRSRQSASSSMTTSKIEIDPDASRNGPTRQHPGISSYTSSVEESENTLLSVSYRARPDNDIPLSLTVTVTLLLSGARSEQKEPLWPSYETLTERSVLDSPEKGSVGGEGTAGRPVVQHEASTERRLLQHPRLPYPRGASSHPLEPPVRASYVHRQNRTLRQAPAELDRILDGKTGGSPGGDNKGQQLSGAGLTRRLKRMSEGGNAMINDKSARAILGNRRHPYPQASEMKEWRLFLACDGKSRLWAGPAVGSGDVDASDSKEHFSVLLYGALDQQTWALLQQKARTIRLKEALKTDLSSLPSVLSRVRHEIRHTIQGVLHRPQSAAVEIGTDHSTNGRRFLQFPEKACDGLYQPDATR</sequence>
<dbReference type="Pfam" id="PF04051">
    <property type="entry name" value="TRAPP"/>
    <property type="match status" value="1"/>
</dbReference>
<dbReference type="GO" id="GO:0005801">
    <property type="term" value="C:cis-Golgi network"/>
    <property type="evidence" value="ECO:0007669"/>
    <property type="project" value="TreeGrafter"/>
</dbReference>
<evidence type="ECO:0008006" key="5">
    <source>
        <dbReference type="Google" id="ProtNLM"/>
    </source>
</evidence>